<evidence type="ECO:0000256" key="1">
    <source>
        <dbReference type="ARBA" id="ARBA00005272"/>
    </source>
</evidence>
<feature type="transmembrane region" description="Helical" evidence="9">
    <location>
        <begin position="367"/>
        <end position="385"/>
    </location>
</feature>
<dbReference type="PRINTS" id="PR00368">
    <property type="entry name" value="FADPNR"/>
</dbReference>
<name>A0A7G8BGJ8_9BACT</name>
<keyword evidence="9" id="KW-0812">Transmembrane</keyword>
<evidence type="ECO:0000256" key="5">
    <source>
        <dbReference type="ARBA" id="ARBA00022946"/>
    </source>
</evidence>
<organism evidence="12 13">
    <name type="scientific">Alloacidobacterium dinghuense</name>
    <dbReference type="NCBI Taxonomy" id="2763107"/>
    <lineage>
        <taxon>Bacteria</taxon>
        <taxon>Pseudomonadati</taxon>
        <taxon>Acidobacteriota</taxon>
        <taxon>Terriglobia</taxon>
        <taxon>Terriglobales</taxon>
        <taxon>Acidobacteriaceae</taxon>
        <taxon>Alloacidobacterium</taxon>
    </lineage>
</organism>
<comment type="similarity">
    <text evidence="1">Belongs to the NADH dehydrogenase family.</text>
</comment>
<dbReference type="PANTHER" id="PTHR43706:SF47">
    <property type="entry name" value="EXTERNAL NADH-UBIQUINONE OXIDOREDUCTASE 1, MITOCHONDRIAL-RELATED"/>
    <property type="match status" value="1"/>
</dbReference>
<dbReference type="EC" id="1.6.5.9" evidence="2"/>
<dbReference type="AlphaFoldDB" id="A0A7G8BGJ8"/>
<feature type="domain" description="FAD/NAD(P)-binding" evidence="10">
    <location>
        <begin position="8"/>
        <end position="332"/>
    </location>
</feature>
<keyword evidence="9" id="KW-1133">Transmembrane helix</keyword>
<keyword evidence="7" id="KW-0520">NAD</keyword>
<dbReference type="GO" id="GO:0050136">
    <property type="term" value="F:NADH dehydrogenase (quinone) (non-electrogenic) activity"/>
    <property type="evidence" value="ECO:0007669"/>
    <property type="project" value="UniProtKB-EC"/>
</dbReference>
<accession>A0A7G8BGJ8</accession>
<gene>
    <name evidence="12" type="ORF">H7849_21825</name>
</gene>
<evidence type="ECO:0000256" key="3">
    <source>
        <dbReference type="ARBA" id="ARBA00022630"/>
    </source>
</evidence>
<evidence type="ECO:0000313" key="12">
    <source>
        <dbReference type="EMBL" id="QNI31668.1"/>
    </source>
</evidence>
<dbReference type="SUPFAM" id="SSF51905">
    <property type="entry name" value="FAD/NAD(P)-binding domain"/>
    <property type="match status" value="1"/>
</dbReference>
<dbReference type="InterPro" id="IPR054585">
    <property type="entry name" value="NDH2-like_C"/>
</dbReference>
<dbReference type="InterPro" id="IPR023753">
    <property type="entry name" value="FAD/NAD-binding_dom"/>
</dbReference>
<dbReference type="PANTHER" id="PTHR43706">
    <property type="entry name" value="NADH DEHYDROGENASE"/>
    <property type="match status" value="1"/>
</dbReference>
<dbReference type="InterPro" id="IPR045024">
    <property type="entry name" value="NDH-2"/>
</dbReference>
<evidence type="ECO:0000256" key="7">
    <source>
        <dbReference type="ARBA" id="ARBA00023027"/>
    </source>
</evidence>
<evidence type="ECO:0000259" key="11">
    <source>
        <dbReference type="Pfam" id="PF22366"/>
    </source>
</evidence>
<sequence length="443" mass="48777">MSARTRKQVLILGGGFGGLYTALGLEQTLARDSDVQVTLVNRENFTLFTPMLHEVAASDLDMTHIVNPVRKLLSHVVFFHGEVVHIDLASKHVTVVHGPERHSHELNYDYLVLALGSTTNFFGLPGLERRGMTMKSLSDAIHLRNQLIDMLEEADFECAAGERPNLLTIVVAGGGFAGVETVAAVNDFLRESIRFYPHLTAAMLRVVLAHPGDVILPELGPKLGAYAQKKLSERKVEIRVNTKVVCVDEDVVDLSDGSTIPTKTMIWTAGTSANPLIATLPCKLDRGRIVTNEYLEVQDWPGVWALGDCASITDHKTGRPHPPTAQHALRQGKTVAKNVTATIRGGTKTRFSFSTLGLLAAIGRRTGVANILGINFSGFVAWFLWRTIYLSKLPRLEKKVRVALDWTLDLLFSKDLVHLLDLRAPTVSQIEQEVDTSLARSER</sequence>
<dbReference type="Pfam" id="PF07992">
    <property type="entry name" value="Pyr_redox_2"/>
    <property type="match status" value="1"/>
</dbReference>
<keyword evidence="6" id="KW-0560">Oxidoreductase</keyword>
<evidence type="ECO:0000256" key="2">
    <source>
        <dbReference type="ARBA" id="ARBA00012637"/>
    </source>
</evidence>
<comment type="catalytic activity">
    <reaction evidence="8">
        <text>a quinone + NADH + H(+) = a quinol + NAD(+)</text>
        <dbReference type="Rhea" id="RHEA:46160"/>
        <dbReference type="ChEBI" id="CHEBI:15378"/>
        <dbReference type="ChEBI" id="CHEBI:24646"/>
        <dbReference type="ChEBI" id="CHEBI:57540"/>
        <dbReference type="ChEBI" id="CHEBI:57945"/>
        <dbReference type="ChEBI" id="CHEBI:132124"/>
        <dbReference type="EC" id="1.6.5.9"/>
    </reaction>
</comment>
<keyword evidence="13" id="KW-1185">Reference proteome</keyword>
<feature type="domain" description="External alternative NADH-ubiquinone oxidoreductase-like C-terminal" evidence="11">
    <location>
        <begin position="357"/>
        <end position="415"/>
    </location>
</feature>
<keyword evidence="5" id="KW-0809">Transit peptide</keyword>
<dbReference type="PRINTS" id="PR00411">
    <property type="entry name" value="PNDRDTASEI"/>
</dbReference>
<dbReference type="Gene3D" id="3.50.50.100">
    <property type="match status" value="1"/>
</dbReference>
<evidence type="ECO:0000256" key="6">
    <source>
        <dbReference type="ARBA" id="ARBA00023002"/>
    </source>
</evidence>
<dbReference type="Pfam" id="PF22366">
    <property type="entry name" value="NDH2_C"/>
    <property type="match status" value="1"/>
</dbReference>
<evidence type="ECO:0000256" key="9">
    <source>
        <dbReference type="SAM" id="Phobius"/>
    </source>
</evidence>
<evidence type="ECO:0000256" key="4">
    <source>
        <dbReference type="ARBA" id="ARBA00022827"/>
    </source>
</evidence>
<evidence type="ECO:0000256" key="8">
    <source>
        <dbReference type="ARBA" id="ARBA00047599"/>
    </source>
</evidence>
<dbReference type="RefSeq" id="WP_186742511.1">
    <property type="nucleotide sequence ID" value="NZ_CP060394.1"/>
</dbReference>
<dbReference type="Proteomes" id="UP000515312">
    <property type="component" value="Chromosome"/>
</dbReference>
<proteinExistence type="inferred from homology"/>
<reference evidence="12 13" key="1">
    <citation type="submission" date="2020-08" db="EMBL/GenBank/DDBJ databases">
        <title>Edaphobacter telluris sp. nov. and Acidobacterium dinghuensis sp. nov., two acidobacteria isolated from forest soil.</title>
        <authorList>
            <person name="Fu J."/>
            <person name="Qiu L."/>
        </authorList>
    </citation>
    <scope>NUCLEOTIDE SEQUENCE [LARGE SCALE GENOMIC DNA]</scope>
    <source>
        <strain evidence="12">4Y35</strain>
    </source>
</reference>
<evidence type="ECO:0000259" key="10">
    <source>
        <dbReference type="Pfam" id="PF07992"/>
    </source>
</evidence>
<keyword evidence="4" id="KW-0274">FAD</keyword>
<dbReference type="InterPro" id="IPR036188">
    <property type="entry name" value="FAD/NAD-bd_sf"/>
</dbReference>
<keyword evidence="3" id="KW-0285">Flavoprotein</keyword>
<keyword evidence="9" id="KW-0472">Membrane</keyword>
<evidence type="ECO:0000313" key="13">
    <source>
        <dbReference type="Proteomes" id="UP000515312"/>
    </source>
</evidence>
<dbReference type="EMBL" id="CP060394">
    <property type="protein sequence ID" value="QNI31668.1"/>
    <property type="molecule type" value="Genomic_DNA"/>
</dbReference>
<dbReference type="KEGG" id="adin:H7849_21825"/>
<protein>
    <recommendedName>
        <fullName evidence="2">NADH:ubiquinone reductase (non-electrogenic)</fullName>
        <ecNumber evidence="2">1.6.5.9</ecNumber>
    </recommendedName>
</protein>